<reference evidence="1" key="1">
    <citation type="submission" date="2021-06" db="EMBL/GenBank/DDBJ databases">
        <authorList>
            <person name="Kallberg Y."/>
            <person name="Tangrot J."/>
            <person name="Rosling A."/>
        </authorList>
    </citation>
    <scope>NUCLEOTIDE SEQUENCE</scope>
    <source>
        <strain evidence="1">MA461A</strain>
    </source>
</reference>
<sequence>GNYALSGGYALSGSYALSGGSAATKLDNETWWQQDLVATGLDDKTGSNKTGSDKTWWQ</sequence>
<name>A0ACA9NDS0_9GLOM</name>
<comment type="caution">
    <text evidence="1">The sequence shown here is derived from an EMBL/GenBank/DDBJ whole genome shotgun (WGS) entry which is preliminary data.</text>
</comment>
<dbReference type="EMBL" id="CAJVQC010013108">
    <property type="protein sequence ID" value="CAG8645037.1"/>
    <property type="molecule type" value="Genomic_DNA"/>
</dbReference>
<evidence type="ECO:0000313" key="2">
    <source>
        <dbReference type="Proteomes" id="UP000789920"/>
    </source>
</evidence>
<dbReference type="Proteomes" id="UP000789920">
    <property type="component" value="Unassembled WGS sequence"/>
</dbReference>
<evidence type="ECO:0000313" key="1">
    <source>
        <dbReference type="EMBL" id="CAG8645037.1"/>
    </source>
</evidence>
<protein>
    <submittedName>
        <fullName evidence="1">20271_t:CDS:1</fullName>
    </submittedName>
</protein>
<proteinExistence type="predicted"/>
<organism evidence="1 2">
    <name type="scientific">Racocetra persica</name>
    <dbReference type="NCBI Taxonomy" id="160502"/>
    <lineage>
        <taxon>Eukaryota</taxon>
        <taxon>Fungi</taxon>
        <taxon>Fungi incertae sedis</taxon>
        <taxon>Mucoromycota</taxon>
        <taxon>Glomeromycotina</taxon>
        <taxon>Glomeromycetes</taxon>
        <taxon>Diversisporales</taxon>
        <taxon>Gigasporaceae</taxon>
        <taxon>Racocetra</taxon>
    </lineage>
</organism>
<feature type="non-terminal residue" evidence="1">
    <location>
        <position position="1"/>
    </location>
</feature>
<keyword evidence="2" id="KW-1185">Reference proteome</keyword>
<gene>
    <name evidence="1" type="ORF">RPERSI_LOCUS7632</name>
</gene>
<accession>A0ACA9NDS0</accession>